<protein>
    <submittedName>
        <fullName evidence="2">Uncharacterized protein</fullName>
    </submittedName>
</protein>
<evidence type="ECO:0000313" key="3">
    <source>
        <dbReference type="Proteomes" id="UP000641932"/>
    </source>
</evidence>
<sequence length="77" mass="8499">MSIEDRISHLKRSFGSRRTRIRRLAGAQTWDDVMASVRVSYDGRPKICRPPRSSGVGSVISQPTDQVVGAGHTSTCR</sequence>
<reference evidence="2" key="2">
    <citation type="submission" date="2020-09" db="EMBL/GenBank/DDBJ databases">
        <authorList>
            <person name="Sun Q."/>
            <person name="Zhou Y."/>
        </authorList>
    </citation>
    <scope>NUCLEOTIDE SEQUENCE</scope>
    <source>
        <strain evidence="2">CGMCC 4.7201</strain>
    </source>
</reference>
<feature type="compositionally biased region" description="Polar residues" evidence="1">
    <location>
        <begin position="55"/>
        <end position="65"/>
    </location>
</feature>
<dbReference type="AlphaFoldDB" id="A0A917ZXS0"/>
<reference evidence="2" key="1">
    <citation type="journal article" date="2014" name="Int. J. Syst. Evol. Microbiol.">
        <title>Complete genome sequence of Corynebacterium casei LMG S-19264T (=DSM 44701T), isolated from a smear-ripened cheese.</title>
        <authorList>
            <consortium name="US DOE Joint Genome Institute (JGI-PGF)"/>
            <person name="Walter F."/>
            <person name="Albersmeier A."/>
            <person name="Kalinowski J."/>
            <person name="Ruckert C."/>
        </authorList>
    </citation>
    <scope>NUCLEOTIDE SEQUENCE</scope>
    <source>
        <strain evidence="2">CGMCC 4.7201</strain>
    </source>
</reference>
<dbReference type="Proteomes" id="UP000641932">
    <property type="component" value="Unassembled WGS sequence"/>
</dbReference>
<evidence type="ECO:0000313" key="2">
    <source>
        <dbReference type="EMBL" id="GGO99374.1"/>
    </source>
</evidence>
<feature type="region of interest" description="Disordered" evidence="1">
    <location>
        <begin position="46"/>
        <end position="77"/>
    </location>
</feature>
<organism evidence="2 3">
    <name type="scientific">Wenjunlia tyrosinilytica</name>
    <dbReference type="NCBI Taxonomy" id="1544741"/>
    <lineage>
        <taxon>Bacteria</taxon>
        <taxon>Bacillati</taxon>
        <taxon>Actinomycetota</taxon>
        <taxon>Actinomycetes</taxon>
        <taxon>Kitasatosporales</taxon>
        <taxon>Streptomycetaceae</taxon>
        <taxon>Wenjunlia</taxon>
    </lineage>
</organism>
<evidence type="ECO:0000256" key="1">
    <source>
        <dbReference type="SAM" id="MobiDB-lite"/>
    </source>
</evidence>
<dbReference type="EMBL" id="BMMS01000044">
    <property type="protein sequence ID" value="GGO99374.1"/>
    <property type="molecule type" value="Genomic_DNA"/>
</dbReference>
<dbReference type="RefSeq" id="WP_189135466.1">
    <property type="nucleotide sequence ID" value="NZ_BMMS01000044.1"/>
</dbReference>
<name>A0A917ZXS0_9ACTN</name>
<comment type="caution">
    <text evidence="2">The sequence shown here is derived from an EMBL/GenBank/DDBJ whole genome shotgun (WGS) entry which is preliminary data.</text>
</comment>
<accession>A0A917ZXS0</accession>
<gene>
    <name evidence="2" type="ORF">GCM10012280_65680</name>
</gene>
<proteinExistence type="predicted"/>
<keyword evidence="3" id="KW-1185">Reference proteome</keyword>